<feature type="compositionally biased region" description="Basic and acidic residues" evidence="1">
    <location>
        <begin position="147"/>
        <end position="158"/>
    </location>
</feature>
<evidence type="ECO:0000259" key="2">
    <source>
        <dbReference type="PROSITE" id="PS50879"/>
    </source>
</evidence>
<dbReference type="GO" id="GO:0003676">
    <property type="term" value="F:nucleic acid binding"/>
    <property type="evidence" value="ECO:0007669"/>
    <property type="project" value="InterPro"/>
</dbReference>
<protein>
    <submittedName>
        <fullName evidence="3">Ribonuclease HI</fullName>
    </submittedName>
</protein>
<dbReference type="PROSITE" id="PS50879">
    <property type="entry name" value="RNASE_H_1"/>
    <property type="match status" value="1"/>
</dbReference>
<dbReference type="InterPro" id="IPR002156">
    <property type="entry name" value="RNaseH_domain"/>
</dbReference>
<name>A0AAP4FA25_9CORY</name>
<dbReference type="InterPro" id="IPR012337">
    <property type="entry name" value="RNaseH-like_sf"/>
</dbReference>
<sequence length="350" mass="38210">MEPLELSALTGTQSRTYGTRKITKDMMSAPVHVAIALWDERWDSAEDGTIEGWVIAVNTAQARFVRKGQIKKGDIVKVAVRELQRALHGIDGRTWIVTGRRQNALRAALEKRGYTVTGSFAGENRASASASSVRRKQAGLTARKARKLGEAPKKKEANQVDTPEAKWWPNFSHTTSWPAGAVVRIATDASSDTVFKGSMCFVAGNGDYRLRTRETKASTDELELEALTLALKYLLKVGATKAVIESDSVAALDAVNHIVHKKGSKAARSGRRWRGVSSGARSRFQQAWGDLEGTCEVDIRRVLGHAGDPLNRAADQIAYMGLRAIAHPMKQSRPTLQSGISKALKAVKPR</sequence>
<gene>
    <name evidence="3" type="ORF">QPX58_07400</name>
</gene>
<feature type="domain" description="RNase H type-1" evidence="2">
    <location>
        <begin position="179"/>
        <end position="323"/>
    </location>
</feature>
<feature type="region of interest" description="Disordered" evidence="1">
    <location>
        <begin position="125"/>
        <end position="160"/>
    </location>
</feature>
<accession>A0AAP4FA25</accession>
<comment type="caution">
    <text evidence="3">The sequence shown here is derived from an EMBL/GenBank/DDBJ whole genome shotgun (WGS) entry which is preliminary data.</text>
</comment>
<dbReference type="GO" id="GO:0004523">
    <property type="term" value="F:RNA-DNA hybrid ribonuclease activity"/>
    <property type="evidence" value="ECO:0007669"/>
    <property type="project" value="InterPro"/>
</dbReference>
<evidence type="ECO:0000256" key="1">
    <source>
        <dbReference type="SAM" id="MobiDB-lite"/>
    </source>
</evidence>
<dbReference type="SUPFAM" id="SSF53098">
    <property type="entry name" value="Ribonuclease H-like"/>
    <property type="match status" value="1"/>
</dbReference>
<dbReference type="AlphaFoldDB" id="A0AAP4FA25"/>
<organism evidence="3 4">
    <name type="scientific">Corynebacterium accolens</name>
    <dbReference type="NCBI Taxonomy" id="38284"/>
    <lineage>
        <taxon>Bacteria</taxon>
        <taxon>Bacillati</taxon>
        <taxon>Actinomycetota</taxon>
        <taxon>Actinomycetes</taxon>
        <taxon>Mycobacteriales</taxon>
        <taxon>Corynebacteriaceae</taxon>
        <taxon>Corynebacterium</taxon>
    </lineage>
</organism>
<reference evidence="3" key="1">
    <citation type="submission" date="2023-05" db="EMBL/GenBank/DDBJ databases">
        <title>Metabolic capabilities are highly conserved among human nasal-associated Corynebacterium species in pangenomic analyses.</title>
        <authorList>
            <person name="Tran T.H."/>
            <person name="Roberts A.Q."/>
            <person name="Escapa I.F."/>
            <person name="Gao W."/>
            <person name="Conlan S."/>
            <person name="Kong H."/>
            <person name="Segre J.A."/>
            <person name="Kelly M.S."/>
            <person name="Lemon K.P."/>
        </authorList>
    </citation>
    <scope>NUCLEOTIDE SEQUENCE</scope>
    <source>
        <strain evidence="3">KPL2618</strain>
    </source>
</reference>
<dbReference type="RefSeq" id="WP_284636351.1">
    <property type="nucleotide sequence ID" value="NZ_JASNVC010000003.1"/>
</dbReference>
<dbReference type="EMBL" id="JASNVU010000008">
    <property type="protein sequence ID" value="MDK4335240.1"/>
    <property type="molecule type" value="Genomic_DNA"/>
</dbReference>
<evidence type="ECO:0000313" key="3">
    <source>
        <dbReference type="EMBL" id="MDK4335240.1"/>
    </source>
</evidence>
<dbReference type="InterPro" id="IPR036397">
    <property type="entry name" value="RNaseH_sf"/>
</dbReference>
<proteinExistence type="predicted"/>
<dbReference type="Proteomes" id="UP001230317">
    <property type="component" value="Unassembled WGS sequence"/>
</dbReference>
<evidence type="ECO:0000313" key="4">
    <source>
        <dbReference type="Proteomes" id="UP001230317"/>
    </source>
</evidence>
<dbReference type="Gene3D" id="3.30.420.10">
    <property type="entry name" value="Ribonuclease H-like superfamily/Ribonuclease H"/>
    <property type="match status" value="1"/>
</dbReference>